<evidence type="ECO:0008006" key="2">
    <source>
        <dbReference type="Google" id="ProtNLM"/>
    </source>
</evidence>
<sequence length="99" mass="11709">MSQNHYDTTFHGLYEWHKNMFEKLGWMILAKSHGYHDKTNCYLKTCNRLKEALIEKLTVYTEADKKLDLEVLVKNVNILCTTANRMLKPSKAKTHKQHQ</sequence>
<evidence type="ECO:0000313" key="1">
    <source>
        <dbReference type="EMBL" id="QHT81538.1"/>
    </source>
</evidence>
<dbReference type="AlphaFoldDB" id="A0A6C0HLH2"/>
<proteinExistence type="predicted"/>
<name>A0A6C0HLH2_9ZZZZ</name>
<reference evidence="1" key="1">
    <citation type="journal article" date="2020" name="Nature">
        <title>Giant virus diversity and host interactions through global metagenomics.</title>
        <authorList>
            <person name="Schulz F."/>
            <person name="Roux S."/>
            <person name="Paez-Espino D."/>
            <person name="Jungbluth S."/>
            <person name="Walsh D.A."/>
            <person name="Denef V.J."/>
            <person name="McMahon K.D."/>
            <person name="Konstantinidis K.T."/>
            <person name="Eloe-Fadrosh E.A."/>
            <person name="Kyrpides N.C."/>
            <person name="Woyke T."/>
        </authorList>
    </citation>
    <scope>NUCLEOTIDE SEQUENCE</scope>
    <source>
        <strain evidence="1">GVMAG-M-3300023184-13</strain>
    </source>
</reference>
<dbReference type="EMBL" id="MN739984">
    <property type="protein sequence ID" value="QHT81538.1"/>
    <property type="molecule type" value="Genomic_DNA"/>
</dbReference>
<accession>A0A6C0HLH2</accession>
<protein>
    <recommendedName>
        <fullName evidence="2">Four helix bundle protein</fullName>
    </recommendedName>
</protein>
<organism evidence="1">
    <name type="scientific">viral metagenome</name>
    <dbReference type="NCBI Taxonomy" id="1070528"/>
    <lineage>
        <taxon>unclassified sequences</taxon>
        <taxon>metagenomes</taxon>
        <taxon>organismal metagenomes</taxon>
    </lineage>
</organism>